<dbReference type="Pfam" id="PF02458">
    <property type="entry name" value="Transferase"/>
    <property type="match status" value="1"/>
</dbReference>
<comment type="caution">
    <text evidence="5">The sequence shown here is derived from an EMBL/GenBank/DDBJ whole genome shotgun (WGS) entry which is preliminary data.</text>
</comment>
<dbReference type="InterPro" id="IPR050317">
    <property type="entry name" value="Plant_Fungal_Acyltransferase"/>
</dbReference>
<dbReference type="InterPro" id="IPR023213">
    <property type="entry name" value="CAT-like_dom_sf"/>
</dbReference>
<evidence type="ECO:0000256" key="4">
    <source>
        <dbReference type="SAM" id="MobiDB-lite"/>
    </source>
</evidence>
<comment type="similarity">
    <text evidence="1">Belongs to the plant acyltransferase family.</text>
</comment>
<dbReference type="AlphaFoldDB" id="A0AAV5EGU7"/>
<reference evidence="5" key="2">
    <citation type="submission" date="2021-12" db="EMBL/GenBank/DDBJ databases">
        <title>Resequencing data analysis of finger millet.</title>
        <authorList>
            <person name="Hatakeyama M."/>
            <person name="Aluri S."/>
            <person name="Balachadran M.T."/>
            <person name="Sivarajan S.R."/>
            <person name="Poveda L."/>
            <person name="Shimizu-Inatsugi R."/>
            <person name="Schlapbach R."/>
            <person name="Sreeman S.M."/>
            <person name="Shimizu K.K."/>
        </authorList>
    </citation>
    <scope>NUCLEOTIDE SEQUENCE</scope>
</reference>
<evidence type="ECO:0000256" key="1">
    <source>
        <dbReference type="ARBA" id="ARBA00009861"/>
    </source>
</evidence>
<sequence>MRQRGPGTRRRSSAGGDMSAEGPGGSVKAELDWRRREDGGGLQREGGRVHGAARKGARRFAWLMPPPLPAAALVPASSSSFVAEPERAHMGSQGPGRVVHIEGLQTALPTRVVPPGRARPVSVSPPPAKSSSSLALLLQRRVRVVLYYRGDGEAWEEALWVKETLSEALAEHPEMAGRLRRRADDGSAWEVKLNDTGIRLVLASAYGAVADFLNGEGRERREAALAPWTDVDAADPDMCALCFLQLTRFQGDGGYALGVSCSLMLADPLSLARFLLSWARTHAEMKAQSKVATNPMLQYASYFQRPNVMTRRIKSIPIDTVGGGGDCNNVVETVLFRAATGSPTPDHRALARACLDQASDKIGDAANKVSQFSVVVVAGKGEGDNPPGMSIETCAADAVPESGGAEHSKLIKAVQWQELGLEELALRGTKPVHVSYSIETGSDHGLAVVMPDGPGLFLVTATVPK</sequence>
<keyword evidence="3" id="KW-0012">Acyltransferase</keyword>
<reference evidence="5" key="1">
    <citation type="journal article" date="2018" name="DNA Res.">
        <title>Multiple hybrid de novo genome assembly of finger millet, an orphan allotetraploid crop.</title>
        <authorList>
            <person name="Hatakeyama M."/>
            <person name="Aluri S."/>
            <person name="Balachadran M.T."/>
            <person name="Sivarajan S.R."/>
            <person name="Patrignani A."/>
            <person name="Gruter S."/>
            <person name="Poveda L."/>
            <person name="Shimizu-Inatsugi R."/>
            <person name="Baeten J."/>
            <person name="Francoijs K.J."/>
            <person name="Nataraja K.N."/>
            <person name="Reddy Y.A.N."/>
            <person name="Phadnis S."/>
            <person name="Ravikumar R.L."/>
            <person name="Schlapbach R."/>
            <person name="Sreeman S.M."/>
            <person name="Shimizu K.K."/>
        </authorList>
    </citation>
    <scope>NUCLEOTIDE SEQUENCE</scope>
</reference>
<dbReference type="Gene3D" id="3.30.559.10">
    <property type="entry name" value="Chloramphenicol acetyltransferase-like domain"/>
    <property type="match status" value="1"/>
</dbReference>
<name>A0AAV5EGU7_ELECO</name>
<protein>
    <submittedName>
        <fullName evidence="5">Uncharacterized protein</fullName>
    </submittedName>
</protein>
<keyword evidence="2" id="KW-0808">Transferase</keyword>
<evidence type="ECO:0000256" key="3">
    <source>
        <dbReference type="ARBA" id="ARBA00023315"/>
    </source>
</evidence>
<evidence type="ECO:0000313" key="6">
    <source>
        <dbReference type="Proteomes" id="UP001054889"/>
    </source>
</evidence>
<proteinExistence type="inferred from homology"/>
<dbReference type="PANTHER" id="PTHR31642:SF299">
    <property type="entry name" value="OS02G0653400 PROTEIN"/>
    <property type="match status" value="1"/>
</dbReference>
<accession>A0AAV5EGU7</accession>
<dbReference type="Proteomes" id="UP001054889">
    <property type="component" value="Unassembled WGS sequence"/>
</dbReference>
<evidence type="ECO:0000313" key="5">
    <source>
        <dbReference type="EMBL" id="GJN21726.1"/>
    </source>
</evidence>
<dbReference type="EMBL" id="BQKI01000075">
    <property type="protein sequence ID" value="GJN21726.1"/>
    <property type="molecule type" value="Genomic_DNA"/>
</dbReference>
<keyword evidence="6" id="KW-1185">Reference proteome</keyword>
<organism evidence="5 6">
    <name type="scientific">Eleusine coracana subsp. coracana</name>
    <dbReference type="NCBI Taxonomy" id="191504"/>
    <lineage>
        <taxon>Eukaryota</taxon>
        <taxon>Viridiplantae</taxon>
        <taxon>Streptophyta</taxon>
        <taxon>Embryophyta</taxon>
        <taxon>Tracheophyta</taxon>
        <taxon>Spermatophyta</taxon>
        <taxon>Magnoliopsida</taxon>
        <taxon>Liliopsida</taxon>
        <taxon>Poales</taxon>
        <taxon>Poaceae</taxon>
        <taxon>PACMAD clade</taxon>
        <taxon>Chloridoideae</taxon>
        <taxon>Cynodonteae</taxon>
        <taxon>Eleusininae</taxon>
        <taxon>Eleusine</taxon>
    </lineage>
</organism>
<dbReference type="GO" id="GO:0016747">
    <property type="term" value="F:acyltransferase activity, transferring groups other than amino-acyl groups"/>
    <property type="evidence" value="ECO:0007669"/>
    <property type="project" value="UniProtKB-ARBA"/>
</dbReference>
<dbReference type="PANTHER" id="PTHR31642">
    <property type="entry name" value="TRICHOTHECENE 3-O-ACETYLTRANSFERASE"/>
    <property type="match status" value="1"/>
</dbReference>
<feature type="region of interest" description="Disordered" evidence="4">
    <location>
        <begin position="1"/>
        <end position="51"/>
    </location>
</feature>
<feature type="compositionally biased region" description="Basic and acidic residues" evidence="4">
    <location>
        <begin position="29"/>
        <end position="39"/>
    </location>
</feature>
<evidence type="ECO:0000256" key="2">
    <source>
        <dbReference type="ARBA" id="ARBA00022679"/>
    </source>
</evidence>
<gene>
    <name evidence="5" type="primary">gb09234</name>
    <name evidence="5" type="ORF">PR202_gb09234</name>
</gene>
<feature type="compositionally biased region" description="Basic residues" evidence="4">
    <location>
        <begin position="1"/>
        <end position="12"/>
    </location>
</feature>